<protein>
    <submittedName>
        <fullName evidence="8">DNA helicase</fullName>
    </submittedName>
</protein>
<evidence type="ECO:0000256" key="3">
    <source>
        <dbReference type="ARBA" id="ARBA00022801"/>
    </source>
</evidence>
<dbReference type="STRING" id="1358809.S7XKL2"/>
<dbReference type="InterPro" id="IPR027417">
    <property type="entry name" value="P-loop_NTPase"/>
</dbReference>
<dbReference type="Pfam" id="PF13086">
    <property type="entry name" value="AAA_11"/>
    <property type="match status" value="1"/>
</dbReference>
<evidence type="ECO:0000256" key="1">
    <source>
        <dbReference type="ARBA" id="ARBA00007913"/>
    </source>
</evidence>
<dbReference type="InterPro" id="IPR041677">
    <property type="entry name" value="DNA2/NAM7_AAA_11"/>
</dbReference>
<feature type="domain" description="DNA2/NAM7 helicase-like C-terminal" evidence="7">
    <location>
        <begin position="1146"/>
        <end position="1221"/>
    </location>
</feature>
<dbReference type="Proteomes" id="UP000014978">
    <property type="component" value="Unassembled WGS sequence"/>
</dbReference>
<dbReference type="GO" id="GO:0005524">
    <property type="term" value="F:ATP binding"/>
    <property type="evidence" value="ECO:0007669"/>
    <property type="project" value="UniProtKB-KW"/>
</dbReference>
<feature type="domain" description="DNA2/NAM7 helicase helicase" evidence="6">
    <location>
        <begin position="963"/>
        <end position="1036"/>
    </location>
</feature>
<name>S7XKL2_SPRLO</name>
<organism evidence="8 9">
    <name type="scientific">Spraguea lophii (strain 42_110)</name>
    <name type="common">Microsporidian parasite</name>
    <dbReference type="NCBI Taxonomy" id="1358809"/>
    <lineage>
        <taxon>Eukaryota</taxon>
        <taxon>Fungi</taxon>
        <taxon>Fungi incertae sedis</taxon>
        <taxon>Microsporidia</taxon>
        <taxon>Spragueidae</taxon>
        <taxon>Spraguea</taxon>
    </lineage>
</organism>
<dbReference type="OrthoDB" id="6513042at2759"/>
<dbReference type="SUPFAM" id="SSF52540">
    <property type="entry name" value="P-loop containing nucleoside triphosphate hydrolases"/>
    <property type="match status" value="1"/>
</dbReference>
<evidence type="ECO:0000256" key="4">
    <source>
        <dbReference type="ARBA" id="ARBA00022806"/>
    </source>
</evidence>
<dbReference type="InterPro" id="IPR050534">
    <property type="entry name" value="Coronavir_polyprotein_1ab"/>
</dbReference>
<dbReference type="GO" id="GO:0016787">
    <property type="term" value="F:hydrolase activity"/>
    <property type="evidence" value="ECO:0007669"/>
    <property type="project" value="UniProtKB-KW"/>
</dbReference>
<evidence type="ECO:0000256" key="5">
    <source>
        <dbReference type="ARBA" id="ARBA00022840"/>
    </source>
</evidence>
<sequence length="1245" mass="145464">MKKFSDNHYVNKIDVNWLSSSPNIDKEKRCKNNKRKCRNNINVKLRKNTEFWYKKSKMLEGLIFKEDDINDILDMGDIDDNNTLNIYDNDINNTLDINVNNINDKDIKEVDVNNASEIKEIRIDNVLNINDKDIKEIGVENIFKRDINNTLDIKEVKVNNTLDINDNEIINALDIKEIGMENIFNKDITNTLYINNESKNIKKEDNDINNIIDKGDKENKKDLDEDNDISSIMDIFTNNNSHGIFESDSITDEENIIIEKYNHSKVEKEYKDNYEIIDLFTNNKIYYNLNIIDIEDNVIYTNKYKIIDSNDEKSSNSNIKYIISIIQDNNRYSDGNKKDYSNNERYSDNNNIMISININIIDNKIILLDDMRSVSSITSGIICKYNSILHDKVEGRENKYMLIGILLHKLYRSNNIVEEIRKIKDTGVILLNDDDDNIIDKEQCLSINDNNGKRKDYIVNDNKYRSYDYITVTDIERIYNIDIISILLSYVKNIMECKKYSNNENNQYEICINSKLLGLRGIIDILNDTEIIEIKTGKRHVEHQAQLLFYSCILFLQSREIAISDSNHSNDINISGDLKYRNNTEKIGYFDKDKNLRLLYLKDGSIFPVNNDNKELDDLIKIRNDIAFVNSIIKKDICEKRRVNINDVNINDDNAAILIPKHNCSNRECNILNRIYQFNTIKDLFLYRLWIGINLEDMGKGSTMVNVMYVKNNIIILDKEIEYKYIDLYVDDIMVDRGRIIEDINEINKDIISNIFDAYKGDEQNIFYEKPSTNISGSIIELKNDMSEYCLTNKNNIKVVNTSKNRFCKIMRYSLLNIAVDNKYITDSRIKRYFKKRNIEQSFDNSIEVLDISDDISLDSFDSEEITMETPCKEPINDIDKIPQKYHSEFKTLNFEQQCALISSLENEYSLIYGYPGTGKTKVLVLLVHILAAMKMSVLIVCFTKRNIQNIISKLHIEYYYKNDFNKKELFLNKKNLTDFNVVISTCYSFREHLYNKEFDYLIVDEATQQHLLMTLIPVSICKRFVLIGDDRQLGALSTRSDELSISLFEFFGENLEKQSHKKDESNHIYTKCINSINNTGYSNITKQKNLILTKHYRMGSLLLEISNTLFYNNTMVCMTKHTGKCIFVEYSNFDIRKYHDYTFLCFTNKQVFEINNILNIATSHSNSKKHNVSTVDRYQGSECDKVVVIFHPISKLMESVERINVAITRAKKEMILVGNREEMNEIPILSKILNIVDNLTTTTK</sequence>
<evidence type="ECO:0000313" key="8">
    <source>
        <dbReference type="EMBL" id="EPR79589.1"/>
    </source>
</evidence>
<dbReference type="Pfam" id="PF13087">
    <property type="entry name" value="AAA_12"/>
    <property type="match status" value="1"/>
</dbReference>
<evidence type="ECO:0000313" key="9">
    <source>
        <dbReference type="Proteomes" id="UP000014978"/>
    </source>
</evidence>
<comment type="caution">
    <text evidence="8">The sequence shown here is derived from an EMBL/GenBank/DDBJ whole genome shotgun (WGS) entry which is preliminary data.</text>
</comment>
<evidence type="ECO:0000256" key="2">
    <source>
        <dbReference type="ARBA" id="ARBA00022741"/>
    </source>
</evidence>
<gene>
    <name evidence="8" type="ORF">SLOPH_282</name>
</gene>
<keyword evidence="9" id="KW-1185">Reference proteome</keyword>
<dbReference type="VEuPathDB" id="MicrosporidiaDB:SLOPH_282"/>
<dbReference type="HOGENOM" id="CLU_266285_0_0_1"/>
<dbReference type="AlphaFoldDB" id="S7XKL2"/>
<proteinExistence type="inferred from homology"/>
<dbReference type="GO" id="GO:0043139">
    <property type="term" value="F:5'-3' DNA helicase activity"/>
    <property type="evidence" value="ECO:0007669"/>
    <property type="project" value="TreeGrafter"/>
</dbReference>
<evidence type="ECO:0000259" key="6">
    <source>
        <dbReference type="Pfam" id="PF13086"/>
    </source>
</evidence>
<evidence type="ECO:0000259" key="7">
    <source>
        <dbReference type="Pfam" id="PF13087"/>
    </source>
</evidence>
<dbReference type="PANTHER" id="PTHR43788">
    <property type="entry name" value="DNA2/NAM7 HELICASE FAMILY MEMBER"/>
    <property type="match status" value="1"/>
</dbReference>
<comment type="similarity">
    <text evidence="1">Belongs to the DNA2/NAM7 helicase family.</text>
</comment>
<keyword evidence="3" id="KW-0378">Hydrolase</keyword>
<dbReference type="InterPro" id="IPR041679">
    <property type="entry name" value="DNA2/NAM7-like_C"/>
</dbReference>
<dbReference type="Gene3D" id="3.40.50.300">
    <property type="entry name" value="P-loop containing nucleotide triphosphate hydrolases"/>
    <property type="match status" value="2"/>
</dbReference>
<accession>S7XKL2</accession>
<dbReference type="EMBL" id="ATCN01000188">
    <property type="protein sequence ID" value="EPR79589.1"/>
    <property type="molecule type" value="Genomic_DNA"/>
</dbReference>
<keyword evidence="4 8" id="KW-0347">Helicase</keyword>
<keyword evidence="5" id="KW-0067">ATP-binding</keyword>
<reference evidence="9" key="1">
    <citation type="journal article" date="2013" name="PLoS Genet.">
        <title>The genome of Spraguea lophii and the basis of host-microsporidian interactions.</title>
        <authorList>
            <person name="Campbell S.E."/>
            <person name="Williams T.A."/>
            <person name="Yousuf A."/>
            <person name="Soanes D.M."/>
            <person name="Paszkiewicz K.H."/>
            <person name="Williams B.A.P."/>
        </authorList>
    </citation>
    <scope>NUCLEOTIDE SEQUENCE [LARGE SCALE GENOMIC DNA]</scope>
    <source>
        <strain evidence="9">42_110</strain>
    </source>
</reference>
<keyword evidence="2" id="KW-0547">Nucleotide-binding</keyword>
<dbReference type="InParanoid" id="S7XKL2"/>
<dbReference type="PANTHER" id="PTHR43788:SF8">
    <property type="entry name" value="DNA-BINDING PROTEIN SMUBP-2"/>
    <property type="match status" value="1"/>
</dbReference>